<comment type="caution">
    <text evidence="1">The sequence shown here is derived from an EMBL/GenBank/DDBJ whole genome shotgun (WGS) entry which is preliminary data.</text>
</comment>
<accession>A0ABP6JRD5</accession>
<name>A0ABP6JRD5_9ACTN</name>
<organism evidence="1 2">
    <name type="scientific">Streptomyces enissocaesilis</name>
    <dbReference type="NCBI Taxonomy" id="332589"/>
    <lineage>
        <taxon>Bacteria</taxon>
        <taxon>Bacillati</taxon>
        <taxon>Actinomycetota</taxon>
        <taxon>Actinomycetes</taxon>
        <taxon>Kitasatosporales</taxon>
        <taxon>Streptomycetaceae</taxon>
        <taxon>Streptomyces</taxon>
        <taxon>Streptomyces rochei group</taxon>
    </lineage>
</organism>
<dbReference type="EMBL" id="BAAAUD010000034">
    <property type="protein sequence ID" value="GAA2943923.1"/>
    <property type="molecule type" value="Genomic_DNA"/>
</dbReference>
<gene>
    <name evidence="1" type="ORF">GCM10010446_31480</name>
</gene>
<dbReference type="Proteomes" id="UP001500403">
    <property type="component" value="Unassembled WGS sequence"/>
</dbReference>
<keyword evidence="2" id="KW-1185">Reference proteome</keyword>
<evidence type="ECO:0000313" key="1">
    <source>
        <dbReference type="EMBL" id="GAA2943923.1"/>
    </source>
</evidence>
<dbReference type="Gene3D" id="1.10.600.10">
    <property type="entry name" value="Farnesyl Diphosphate Synthase"/>
    <property type="match status" value="1"/>
</dbReference>
<sequence length="76" mass="8244">MPARQRVQGPLRYGAGRTDVGMLASLDALEEMIAGNLAWSYLTPRYNGHGRVRNGLADALVVLAPERTLYLPPPPA</sequence>
<reference evidence="2" key="1">
    <citation type="journal article" date="2019" name="Int. J. Syst. Evol. Microbiol.">
        <title>The Global Catalogue of Microorganisms (GCM) 10K type strain sequencing project: providing services to taxonomists for standard genome sequencing and annotation.</title>
        <authorList>
            <consortium name="The Broad Institute Genomics Platform"/>
            <consortium name="The Broad Institute Genome Sequencing Center for Infectious Disease"/>
            <person name="Wu L."/>
            <person name="Ma J."/>
        </authorList>
    </citation>
    <scope>NUCLEOTIDE SEQUENCE [LARGE SCALE GENOMIC DNA]</scope>
    <source>
        <strain evidence="2">JCM 9088</strain>
    </source>
</reference>
<protein>
    <submittedName>
        <fullName evidence="1">Uncharacterized protein</fullName>
    </submittedName>
</protein>
<dbReference type="SUPFAM" id="SSF48576">
    <property type="entry name" value="Terpenoid synthases"/>
    <property type="match status" value="1"/>
</dbReference>
<evidence type="ECO:0000313" key="2">
    <source>
        <dbReference type="Proteomes" id="UP001500403"/>
    </source>
</evidence>
<proteinExistence type="predicted"/>
<dbReference type="InterPro" id="IPR008949">
    <property type="entry name" value="Isoprenoid_synthase_dom_sf"/>
</dbReference>